<protein>
    <submittedName>
        <fullName evidence="10">TonB-linked outer membrane protein, SusC/RagA family</fullName>
    </submittedName>
</protein>
<dbReference type="Pfam" id="PF13715">
    <property type="entry name" value="CarbopepD_reg_2"/>
    <property type="match status" value="1"/>
</dbReference>
<feature type="signal peptide" evidence="8">
    <location>
        <begin position="1"/>
        <end position="34"/>
    </location>
</feature>
<dbReference type="Gene3D" id="2.40.170.20">
    <property type="entry name" value="TonB-dependent receptor, beta-barrel domain"/>
    <property type="match status" value="1"/>
</dbReference>
<dbReference type="InterPro" id="IPR023996">
    <property type="entry name" value="TonB-dep_OMP_SusC/RagA"/>
</dbReference>
<evidence type="ECO:0000256" key="3">
    <source>
        <dbReference type="ARBA" id="ARBA00022452"/>
    </source>
</evidence>
<evidence type="ECO:0000256" key="2">
    <source>
        <dbReference type="ARBA" id="ARBA00022448"/>
    </source>
</evidence>
<comment type="subcellular location">
    <subcellularLocation>
        <location evidence="1 7">Cell outer membrane</location>
        <topology evidence="1 7">Multi-pass membrane protein</topology>
    </subcellularLocation>
</comment>
<accession>A0A1T5MH88</accession>
<dbReference type="Proteomes" id="UP000190961">
    <property type="component" value="Unassembled WGS sequence"/>
</dbReference>
<dbReference type="AlphaFoldDB" id="A0A1T5MH88"/>
<keyword evidence="8" id="KW-0732">Signal</keyword>
<evidence type="ECO:0000256" key="5">
    <source>
        <dbReference type="ARBA" id="ARBA00023136"/>
    </source>
</evidence>
<evidence type="ECO:0000256" key="1">
    <source>
        <dbReference type="ARBA" id="ARBA00004571"/>
    </source>
</evidence>
<evidence type="ECO:0000313" key="11">
    <source>
        <dbReference type="Proteomes" id="UP000190961"/>
    </source>
</evidence>
<evidence type="ECO:0000256" key="4">
    <source>
        <dbReference type="ARBA" id="ARBA00022692"/>
    </source>
</evidence>
<evidence type="ECO:0000313" key="10">
    <source>
        <dbReference type="EMBL" id="SKC87294.1"/>
    </source>
</evidence>
<evidence type="ECO:0000259" key="9">
    <source>
        <dbReference type="Pfam" id="PF07715"/>
    </source>
</evidence>
<dbReference type="Gene3D" id="2.170.130.10">
    <property type="entry name" value="TonB-dependent receptor, plug domain"/>
    <property type="match status" value="1"/>
</dbReference>
<sequence>MNKSLLKNSVSLGKRSGRVLLALAAWLFAVCAYAQTSVSGRITSGEDSSPLPGVNILVKGTSAGTISDAEGRYSVAVPSTDATLVFSFVGYISQEVPLAGRSSVDVALATDATQLSEVVVTALGIEKDKAKVGYAVQDVKGSDLVKAREPNPINSLVGKVAGLTVAPSAELLGAPQLYLRGKKPLFVVDGVPIQSDTWNISADDIENYTVLKGPAASALYGSRGIYGAIQITTKRGSKDKRGFSVEFNSSTMVENGFLTIPKVQSEYGPGDHGKYAFGNGKGGGKNDSDYDIWGPKFEGQLIPQYDGEYTPETEYTTTFADGTTYTGNIKPTPWVARGKDNLQRFLQSGIVATNNIAVSTSGDKYDLRFSYSHNYQRGQVPNTDLNADNFNIAAGVDLSPKIRFESNINYNRQYTKNIPDVNYGPNSMIYNIIIWGGADWDVDDMKQVWQPGKEGIQQSYAEYTRYNNPWFLANHWLRGHYKTDVYGYMSLKAELTPGLDLTARTQINTYDILRTEKFPYSATVYGREQAKGDYREDQRQLFENNTDLLLTFNKILSPDFTLKTSLGANLRTFTYKSSYTTTDYLSVPGLYNFTNSLNPIRAYNFNSTMQVGSGYGYIDLDYQDFISLSLTGRVDKHSTLPKGNNTFFYPSASLSVVLSEKIALPEFISFLKVRGSYARVGGALTTATVAPSYSYSGDGESPLGYGSDYSTPYDGPSFVNTEAYRGGKLFNNIPGAYYSDLLANKDLEPSFSSTWETGLDIKFLQNRLGLDVAYFQSLDGPGIFNKQISETSGYTTIVSTGIKTLRKGWEVTVSGTPVQNTEGFSWNVMVNGSTYKEFLEEIAPGIDRIEASFFNGSVNGNNSFIYKGDRIDKYYAEVFLKDQQGNLINDDSGRPIANPIPQYMGNLNPDLVWGINNKFNYKNISFSFQFDGRIGGKVVDYIQRQTYRGGRIINTTEGAMGEARYYDYQGVKSWIGPGVSVANGSIETDDRGNITNYDELQFTQNTTTTFLQDWISRYYSKEEANLVSRSYAKLREVIVTYNFPSSVLERTFIRNASVSLVARNLLYFAERKDFDIDQYGNNLSGYSTLQTPTTRRYGININITF</sequence>
<dbReference type="STRING" id="688867.SAMN05660236_5377"/>
<dbReference type="InterPro" id="IPR008969">
    <property type="entry name" value="CarboxyPept-like_regulatory"/>
</dbReference>
<gene>
    <name evidence="10" type="ORF">SAMN05660236_5377</name>
</gene>
<dbReference type="InterPro" id="IPR037066">
    <property type="entry name" value="Plug_dom_sf"/>
</dbReference>
<dbReference type="SUPFAM" id="SSF56935">
    <property type="entry name" value="Porins"/>
    <property type="match status" value="1"/>
</dbReference>
<organism evidence="10 11">
    <name type="scientific">Ohtaekwangia koreensis</name>
    <dbReference type="NCBI Taxonomy" id="688867"/>
    <lineage>
        <taxon>Bacteria</taxon>
        <taxon>Pseudomonadati</taxon>
        <taxon>Bacteroidota</taxon>
        <taxon>Cytophagia</taxon>
        <taxon>Cytophagales</taxon>
        <taxon>Fulvivirgaceae</taxon>
        <taxon>Ohtaekwangia</taxon>
    </lineage>
</organism>
<evidence type="ECO:0000256" key="8">
    <source>
        <dbReference type="SAM" id="SignalP"/>
    </source>
</evidence>
<dbReference type="OrthoDB" id="9768177at2"/>
<dbReference type="EMBL" id="FUZU01000004">
    <property type="protein sequence ID" value="SKC87294.1"/>
    <property type="molecule type" value="Genomic_DNA"/>
</dbReference>
<dbReference type="Gene3D" id="2.60.40.1120">
    <property type="entry name" value="Carboxypeptidase-like, regulatory domain"/>
    <property type="match status" value="1"/>
</dbReference>
<dbReference type="SUPFAM" id="SSF49464">
    <property type="entry name" value="Carboxypeptidase regulatory domain-like"/>
    <property type="match status" value="1"/>
</dbReference>
<dbReference type="RefSeq" id="WP_079689852.1">
    <property type="nucleotide sequence ID" value="NZ_FUZU01000004.1"/>
</dbReference>
<keyword evidence="6 7" id="KW-0998">Cell outer membrane</keyword>
<proteinExistence type="inferred from homology"/>
<feature type="domain" description="TonB-dependent receptor plug" evidence="9">
    <location>
        <begin position="129"/>
        <end position="228"/>
    </location>
</feature>
<feature type="chain" id="PRO_5012007312" evidence="8">
    <location>
        <begin position="35"/>
        <end position="1105"/>
    </location>
</feature>
<dbReference type="InterPro" id="IPR039426">
    <property type="entry name" value="TonB-dep_rcpt-like"/>
</dbReference>
<dbReference type="Pfam" id="PF07715">
    <property type="entry name" value="Plug"/>
    <property type="match status" value="1"/>
</dbReference>
<dbReference type="InterPro" id="IPR012910">
    <property type="entry name" value="Plug_dom"/>
</dbReference>
<evidence type="ECO:0000256" key="6">
    <source>
        <dbReference type="ARBA" id="ARBA00023237"/>
    </source>
</evidence>
<keyword evidence="11" id="KW-1185">Reference proteome</keyword>
<dbReference type="NCBIfam" id="TIGR04056">
    <property type="entry name" value="OMP_RagA_SusC"/>
    <property type="match status" value="1"/>
</dbReference>
<keyword evidence="4 7" id="KW-0812">Transmembrane</keyword>
<reference evidence="10 11" key="1">
    <citation type="submission" date="2017-02" db="EMBL/GenBank/DDBJ databases">
        <authorList>
            <person name="Peterson S.W."/>
        </authorList>
    </citation>
    <scope>NUCLEOTIDE SEQUENCE [LARGE SCALE GENOMIC DNA]</scope>
    <source>
        <strain evidence="10 11">DSM 25262</strain>
    </source>
</reference>
<keyword evidence="2 7" id="KW-0813">Transport</keyword>
<keyword evidence="5 7" id="KW-0472">Membrane</keyword>
<dbReference type="InterPro" id="IPR036942">
    <property type="entry name" value="Beta-barrel_TonB_sf"/>
</dbReference>
<dbReference type="GO" id="GO:0009279">
    <property type="term" value="C:cell outer membrane"/>
    <property type="evidence" value="ECO:0007669"/>
    <property type="project" value="UniProtKB-SubCell"/>
</dbReference>
<name>A0A1T5MH88_9BACT</name>
<evidence type="ECO:0000256" key="7">
    <source>
        <dbReference type="PROSITE-ProRule" id="PRU01360"/>
    </source>
</evidence>
<keyword evidence="3 7" id="KW-1134">Transmembrane beta strand</keyword>
<dbReference type="PROSITE" id="PS52016">
    <property type="entry name" value="TONB_DEPENDENT_REC_3"/>
    <property type="match status" value="1"/>
</dbReference>
<comment type="similarity">
    <text evidence="7">Belongs to the TonB-dependent receptor family.</text>
</comment>